<evidence type="ECO:0000259" key="2">
    <source>
        <dbReference type="Pfam" id="PF02371"/>
    </source>
</evidence>
<sequence length="343" mass="38236">MKLMRIGVDLAKNVFQIHGVDLHEKPVWRQRLPRDRWLQTVLEKVEPGCEIGMESCGGAHHWARQLEARGFRVKLIAPQFVKPYVKSNKNDANDAEAICEAMSRPSMRFVAIKTIEQQDIQATHRIRAGLIEQRTAKANQIRGLVAEYGLVAPKELLMLRRAIPCWLEDADNGLTARFRRLLDGLWDDLRALDGRVSKLDGEITAIATNEPSAVRLQQLRGVGPMIATALVVALGDARQFANGRQFAASLGLTPRQHSSGGKDRLLGISKRGDTYLRTLMVHGARSALRTAKSKEDRLSQWVVRLAERSHPNVAAIALANKTARMAWAMLRHGTDYQPNQAAA</sequence>
<dbReference type="NCBIfam" id="NF033542">
    <property type="entry name" value="transpos_IS110"/>
    <property type="match status" value="1"/>
</dbReference>
<dbReference type="OrthoDB" id="5289737at2"/>
<proteinExistence type="predicted"/>
<dbReference type="RefSeq" id="WP_057397841.1">
    <property type="nucleotide sequence ID" value="NZ_LJXB01000076.1"/>
</dbReference>
<reference evidence="3 4" key="1">
    <citation type="submission" date="2015-09" db="EMBL/GenBank/DDBJ databases">
        <authorList>
            <person name="Jackson K.R."/>
            <person name="Lunt B.L."/>
            <person name="Fisher J.N.B."/>
            <person name="Gardner A.V."/>
            <person name="Bailey M.E."/>
            <person name="Deus L.M."/>
            <person name="Earl A.S."/>
            <person name="Gibby P.D."/>
            <person name="Hartmann K.A."/>
            <person name="Liu J.E."/>
            <person name="Manci A.M."/>
            <person name="Nielsen D.A."/>
            <person name="Solomon M.B."/>
            <person name="Breakwell D.P."/>
            <person name="Burnett S.H."/>
            <person name="Grose J.H."/>
        </authorList>
    </citation>
    <scope>NUCLEOTIDE SEQUENCE [LARGE SCALE GENOMIC DNA]</scope>
    <source>
        <strain evidence="3 4">S613</strain>
    </source>
</reference>
<dbReference type="GO" id="GO:0003677">
    <property type="term" value="F:DNA binding"/>
    <property type="evidence" value="ECO:0007669"/>
    <property type="project" value="InterPro"/>
</dbReference>
<comment type="caution">
    <text evidence="3">The sequence shown here is derived from an EMBL/GenBank/DDBJ whole genome shotgun (WGS) entry which is preliminary data.</text>
</comment>
<dbReference type="InterPro" id="IPR047650">
    <property type="entry name" value="Transpos_IS110"/>
</dbReference>
<dbReference type="Pfam" id="PF01548">
    <property type="entry name" value="DEDD_Tnp_IS110"/>
    <property type="match status" value="1"/>
</dbReference>
<dbReference type="Proteomes" id="UP000050349">
    <property type="component" value="Unassembled WGS sequence"/>
</dbReference>
<dbReference type="GO" id="GO:0006313">
    <property type="term" value="P:DNA transposition"/>
    <property type="evidence" value="ECO:0007669"/>
    <property type="project" value="InterPro"/>
</dbReference>
<protein>
    <submittedName>
        <fullName evidence="3">Transposase family protein</fullName>
    </submittedName>
</protein>
<evidence type="ECO:0000313" key="3">
    <source>
        <dbReference type="EMBL" id="KPU59390.1"/>
    </source>
</evidence>
<dbReference type="EMBL" id="LJXB01000076">
    <property type="protein sequence ID" value="KPU59390.1"/>
    <property type="molecule type" value="Genomic_DNA"/>
</dbReference>
<dbReference type="PATRIC" id="fig|294.162.peg.2732"/>
<dbReference type="Pfam" id="PF02371">
    <property type="entry name" value="Transposase_20"/>
    <property type="match status" value="1"/>
</dbReference>
<dbReference type="GO" id="GO:0004803">
    <property type="term" value="F:transposase activity"/>
    <property type="evidence" value="ECO:0007669"/>
    <property type="project" value="InterPro"/>
</dbReference>
<gene>
    <name evidence="3" type="ORF">AN403_2952</name>
</gene>
<dbReference type="PANTHER" id="PTHR33055:SF3">
    <property type="entry name" value="PUTATIVE TRANSPOSASE FOR IS117-RELATED"/>
    <property type="match status" value="1"/>
</dbReference>
<evidence type="ECO:0000259" key="1">
    <source>
        <dbReference type="Pfam" id="PF01548"/>
    </source>
</evidence>
<dbReference type="InterPro" id="IPR003346">
    <property type="entry name" value="Transposase_20"/>
</dbReference>
<evidence type="ECO:0000313" key="4">
    <source>
        <dbReference type="Proteomes" id="UP000050349"/>
    </source>
</evidence>
<dbReference type="PANTHER" id="PTHR33055">
    <property type="entry name" value="TRANSPOSASE FOR INSERTION SEQUENCE ELEMENT IS1111A"/>
    <property type="match status" value="1"/>
</dbReference>
<dbReference type="AlphaFoldDB" id="A0A0P8XHR8"/>
<dbReference type="InterPro" id="IPR002525">
    <property type="entry name" value="Transp_IS110-like_N"/>
</dbReference>
<organism evidence="3 4">
    <name type="scientific">Pseudomonas fluorescens</name>
    <dbReference type="NCBI Taxonomy" id="294"/>
    <lineage>
        <taxon>Bacteria</taxon>
        <taxon>Pseudomonadati</taxon>
        <taxon>Pseudomonadota</taxon>
        <taxon>Gammaproteobacteria</taxon>
        <taxon>Pseudomonadales</taxon>
        <taxon>Pseudomonadaceae</taxon>
        <taxon>Pseudomonas</taxon>
    </lineage>
</organism>
<accession>A0A0P8XHR8</accession>
<feature type="domain" description="Transposase IS110-like N-terminal" evidence="1">
    <location>
        <begin position="6"/>
        <end position="148"/>
    </location>
</feature>
<feature type="domain" description="Transposase IS116/IS110/IS902 C-terminal" evidence="2">
    <location>
        <begin position="215"/>
        <end position="291"/>
    </location>
</feature>
<name>A0A0P8XHR8_PSEFL</name>